<dbReference type="KEGG" id="rid:RIdsm_05640"/>
<dbReference type="FunFam" id="3.40.50.300:FF:000016">
    <property type="entry name" value="Oligopeptide ABC transporter ATP-binding component"/>
    <property type="match status" value="1"/>
</dbReference>
<evidence type="ECO:0000256" key="2">
    <source>
        <dbReference type="ARBA" id="ARBA00005417"/>
    </source>
</evidence>
<dbReference type="Gene3D" id="3.40.50.300">
    <property type="entry name" value="P-loop containing nucleotide triphosphate hydrolases"/>
    <property type="match status" value="1"/>
</dbReference>
<dbReference type="RefSeq" id="WP_236553397.1">
    <property type="nucleotide sequence ID" value="NZ_FOMY01000019.1"/>
</dbReference>
<keyword evidence="4" id="KW-1003">Cell membrane</keyword>
<dbReference type="InterPro" id="IPR050388">
    <property type="entry name" value="ABC_Ni/Peptide_Import"/>
</dbReference>
<dbReference type="GO" id="GO:0005886">
    <property type="term" value="C:plasma membrane"/>
    <property type="evidence" value="ECO:0007669"/>
    <property type="project" value="UniProtKB-SubCell"/>
</dbReference>
<feature type="domain" description="ABC transporter" evidence="9">
    <location>
        <begin position="24"/>
        <end position="275"/>
    </location>
</feature>
<keyword evidence="7" id="KW-0472">Membrane</keyword>
<dbReference type="InterPro" id="IPR013563">
    <property type="entry name" value="Oligopep_ABC_C"/>
</dbReference>
<dbReference type="PANTHER" id="PTHR43297:SF2">
    <property type="entry name" value="DIPEPTIDE TRANSPORT ATP-BINDING PROTEIN DPPD"/>
    <property type="match status" value="1"/>
</dbReference>
<dbReference type="GO" id="GO:0005524">
    <property type="term" value="F:ATP binding"/>
    <property type="evidence" value="ECO:0007669"/>
    <property type="project" value="UniProtKB-KW"/>
</dbReference>
<dbReference type="AlphaFoldDB" id="A0A5P3AM47"/>
<reference evidence="10 11" key="1">
    <citation type="submission" date="2018-08" db="EMBL/GenBank/DDBJ databases">
        <title>Genetic Globetrotter - A new plasmid hitch-hiking vast phylogenetic and geographic distances.</title>
        <authorList>
            <person name="Vollmers J."/>
            <person name="Petersen J."/>
        </authorList>
    </citation>
    <scope>NUCLEOTIDE SEQUENCE [LARGE SCALE GENOMIC DNA]</scope>
    <source>
        <strain evidence="10 11">DSM 26383</strain>
        <plasmid evidence="11">pridsm_01</plasmid>
    </source>
</reference>
<dbReference type="GO" id="GO:0055085">
    <property type="term" value="P:transmembrane transport"/>
    <property type="evidence" value="ECO:0007669"/>
    <property type="project" value="UniProtKB-ARBA"/>
</dbReference>
<dbReference type="InterPro" id="IPR003439">
    <property type="entry name" value="ABC_transporter-like_ATP-bd"/>
</dbReference>
<dbReference type="EMBL" id="CP031599">
    <property type="protein sequence ID" value="QEW29794.1"/>
    <property type="molecule type" value="Genomic_DNA"/>
</dbReference>
<keyword evidence="10" id="KW-0614">Plasmid</keyword>
<proteinExistence type="inferred from homology"/>
<dbReference type="Proteomes" id="UP000325785">
    <property type="component" value="Plasmid pRIdsm_01"/>
</dbReference>
<evidence type="ECO:0000256" key="5">
    <source>
        <dbReference type="ARBA" id="ARBA00022741"/>
    </source>
</evidence>
<dbReference type="CDD" id="cd03257">
    <property type="entry name" value="ABC_NikE_OppD_transporters"/>
    <property type="match status" value="1"/>
</dbReference>
<dbReference type="PROSITE" id="PS00211">
    <property type="entry name" value="ABC_TRANSPORTER_1"/>
    <property type="match status" value="1"/>
</dbReference>
<dbReference type="GO" id="GO:0016887">
    <property type="term" value="F:ATP hydrolysis activity"/>
    <property type="evidence" value="ECO:0007669"/>
    <property type="project" value="InterPro"/>
</dbReference>
<organism evidence="10 11">
    <name type="scientific">Roseovarius indicus</name>
    <dbReference type="NCBI Taxonomy" id="540747"/>
    <lineage>
        <taxon>Bacteria</taxon>
        <taxon>Pseudomonadati</taxon>
        <taxon>Pseudomonadota</taxon>
        <taxon>Alphaproteobacteria</taxon>
        <taxon>Rhodobacterales</taxon>
        <taxon>Roseobacteraceae</taxon>
        <taxon>Roseovarius</taxon>
    </lineage>
</organism>
<dbReference type="SUPFAM" id="SSF52540">
    <property type="entry name" value="P-loop containing nucleoside triphosphate hydrolases"/>
    <property type="match status" value="1"/>
</dbReference>
<dbReference type="PANTHER" id="PTHR43297">
    <property type="entry name" value="OLIGOPEPTIDE TRANSPORT ATP-BINDING PROTEIN APPD"/>
    <property type="match status" value="1"/>
</dbReference>
<evidence type="ECO:0000256" key="1">
    <source>
        <dbReference type="ARBA" id="ARBA00004417"/>
    </source>
</evidence>
<name>A0A5P3AM47_9RHOB</name>
<comment type="subcellular location">
    <subcellularLocation>
        <location evidence="1">Cell inner membrane</location>
        <topology evidence="1">Peripheral membrane protein</topology>
    </subcellularLocation>
</comment>
<protein>
    <submittedName>
        <fullName evidence="10">Stage 0 sporulation protein KD</fullName>
    </submittedName>
</protein>
<sequence>MTDMTDMAETERTASATATGETVLSVQNLSTEFRSRKGSVRAVDGMSLDLRKGEILSIVGESGSGKSVTSLSIMGLLPYPAGHIAGGRILFEGRDLVTLPDREMRKLRGAGLSMVFQEPLTSLNPVLSIGRQMTEGIMQHLGVGKAEAEKRAIKMMRRVSIPAPEARLKDYPHQYSGGMLQRIMIAIAMSCDPRVLIADEPTTALDVTIQAQILELMRELRDRTGASIVLITHDMGVVAEMADRVIVMYCGRKVEEGRVEKVFAKPKHPYTLGLLGSLPVLGHAGPVGDAELAEIPGVVPALDALPPGCRFSDRCRFATDRCRAEGPPFEEAEPGHFSACWHWDELEGRI</sequence>
<gene>
    <name evidence="10" type="primary">oppD_8</name>
    <name evidence="10" type="ORF">RIdsm_05640</name>
</gene>
<evidence type="ECO:0000256" key="7">
    <source>
        <dbReference type="ARBA" id="ARBA00023136"/>
    </source>
</evidence>
<comment type="similarity">
    <text evidence="2">Belongs to the ABC transporter superfamily.</text>
</comment>
<evidence type="ECO:0000256" key="8">
    <source>
        <dbReference type="SAM" id="MobiDB-lite"/>
    </source>
</evidence>
<dbReference type="InterPro" id="IPR027417">
    <property type="entry name" value="P-loop_NTPase"/>
</dbReference>
<keyword evidence="6" id="KW-0067">ATP-binding</keyword>
<accession>A0A5P3AM47</accession>
<evidence type="ECO:0000256" key="6">
    <source>
        <dbReference type="ARBA" id="ARBA00022840"/>
    </source>
</evidence>
<evidence type="ECO:0000256" key="3">
    <source>
        <dbReference type="ARBA" id="ARBA00022448"/>
    </source>
</evidence>
<dbReference type="InterPro" id="IPR003593">
    <property type="entry name" value="AAA+_ATPase"/>
</dbReference>
<dbReference type="SMART" id="SM00382">
    <property type="entry name" value="AAA"/>
    <property type="match status" value="1"/>
</dbReference>
<dbReference type="NCBIfam" id="TIGR01727">
    <property type="entry name" value="oligo_HPY"/>
    <property type="match status" value="1"/>
</dbReference>
<evidence type="ECO:0000313" key="11">
    <source>
        <dbReference type="Proteomes" id="UP000325785"/>
    </source>
</evidence>
<keyword evidence="5" id="KW-0547">Nucleotide-binding</keyword>
<evidence type="ECO:0000313" key="10">
    <source>
        <dbReference type="EMBL" id="QEW29794.1"/>
    </source>
</evidence>
<feature type="region of interest" description="Disordered" evidence="8">
    <location>
        <begin position="1"/>
        <end position="20"/>
    </location>
</feature>
<dbReference type="Pfam" id="PF08352">
    <property type="entry name" value="oligo_HPY"/>
    <property type="match status" value="1"/>
</dbReference>
<dbReference type="InterPro" id="IPR017871">
    <property type="entry name" value="ABC_transporter-like_CS"/>
</dbReference>
<dbReference type="Pfam" id="PF00005">
    <property type="entry name" value="ABC_tran"/>
    <property type="match status" value="1"/>
</dbReference>
<dbReference type="PROSITE" id="PS50893">
    <property type="entry name" value="ABC_TRANSPORTER_2"/>
    <property type="match status" value="1"/>
</dbReference>
<dbReference type="GO" id="GO:0015833">
    <property type="term" value="P:peptide transport"/>
    <property type="evidence" value="ECO:0007669"/>
    <property type="project" value="InterPro"/>
</dbReference>
<geneLocation type="plasmid" evidence="11">
    <name>pridsm_01</name>
</geneLocation>
<evidence type="ECO:0000256" key="4">
    <source>
        <dbReference type="ARBA" id="ARBA00022475"/>
    </source>
</evidence>
<keyword evidence="3" id="KW-0813">Transport</keyword>
<evidence type="ECO:0000259" key="9">
    <source>
        <dbReference type="PROSITE" id="PS50893"/>
    </source>
</evidence>